<evidence type="ECO:0000256" key="6">
    <source>
        <dbReference type="ARBA" id="ARBA00022989"/>
    </source>
</evidence>
<keyword evidence="5" id="KW-1278">Translocase</keyword>
<gene>
    <name evidence="12" type="primary">ND4L</name>
</gene>
<proteinExistence type="inferred from homology"/>
<comment type="catalytic activity">
    <reaction evidence="10">
        <text>a ubiquinone + NADH + 5 H(+)(in) = a ubiquinol + NAD(+) + 4 H(+)(out)</text>
        <dbReference type="Rhea" id="RHEA:29091"/>
        <dbReference type="Rhea" id="RHEA-COMP:9565"/>
        <dbReference type="Rhea" id="RHEA-COMP:9566"/>
        <dbReference type="ChEBI" id="CHEBI:15378"/>
        <dbReference type="ChEBI" id="CHEBI:16389"/>
        <dbReference type="ChEBI" id="CHEBI:17976"/>
        <dbReference type="ChEBI" id="CHEBI:57540"/>
        <dbReference type="ChEBI" id="CHEBI:57945"/>
        <dbReference type="EC" id="7.1.1.2"/>
    </reaction>
</comment>
<reference evidence="12" key="1">
    <citation type="submission" date="2011-11" db="EMBL/GenBank/DDBJ databases">
        <authorList>
            <person name="Chen W.-J."/>
            <person name="Luan Y.-X."/>
        </authorList>
    </citation>
    <scope>NUCLEOTIDE SEQUENCE</scope>
</reference>
<dbReference type="GeneID" id="17427346"/>
<evidence type="ECO:0000256" key="7">
    <source>
        <dbReference type="ARBA" id="ARBA00023027"/>
    </source>
</evidence>
<evidence type="ECO:0000256" key="2">
    <source>
        <dbReference type="ARBA" id="ARBA00010519"/>
    </source>
</evidence>
<geneLocation type="mitochondrion" evidence="12"/>
<dbReference type="GO" id="GO:0016020">
    <property type="term" value="C:membrane"/>
    <property type="evidence" value="ECO:0007669"/>
    <property type="project" value="UniProtKB-SubCell"/>
</dbReference>
<keyword evidence="8 11" id="KW-0472">Membrane</keyword>
<evidence type="ECO:0000256" key="4">
    <source>
        <dbReference type="ARBA" id="ARBA00022692"/>
    </source>
</evidence>
<feature type="transmembrane region" description="Helical" evidence="11">
    <location>
        <begin position="26"/>
        <end position="47"/>
    </location>
</feature>
<keyword evidence="6 11" id="KW-1133">Transmembrane helix</keyword>
<keyword evidence="7" id="KW-0520">NAD</keyword>
<evidence type="ECO:0000256" key="3">
    <source>
        <dbReference type="ARBA" id="ARBA00016612"/>
    </source>
</evidence>
<keyword evidence="12" id="KW-0496">Mitochondrion</keyword>
<evidence type="ECO:0000256" key="5">
    <source>
        <dbReference type="ARBA" id="ARBA00022967"/>
    </source>
</evidence>
<evidence type="ECO:0000313" key="12">
    <source>
        <dbReference type="EMBL" id="AEV44843.1"/>
    </source>
</evidence>
<comment type="similarity">
    <text evidence="2">Belongs to the complex I subunit 4L family.</text>
</comment>
<sequence>MLFFFVSAIIFFGGLLVVCYKYNYLLMLLLGLEYISLGLFIYVFFYFSFFDLEIYFSVIFLTFVVCEGALGLSILVSLVRMYGNDFLQSISILQC</sequence>
<accession>U3KTP0</accession>
<organism evidence="12">
    <name type="scientific">Octostigma sinensis</name>
    <dbReference type="NCBI Taxonomy" id="211997"/>
    <lineage>
        <taxon>Eukaryota</taxon>
        <taxon>Metazoa</taxon>
        <taxon>Ecdysozoa</taxon>
        <taxon>Arthropoda</taxon>
        <taxon>Hexapoda</taxon>
        <taxon>Diplura</taxon>
        <taxon>Rhabdura</taxon>
        <taxon>Projapygoidea</taxon>
        <taxon>Octostigmatidae</taxon>
        <taxon>Octostigma</taxon>
    </lineage>
</organism>
<evidence type="ECO:0000256" key="9">
    <source>
        <dbReference type="ARBA" id="ARBA00031586"/>
    </source>
</evidence>
<dbReference type="RefSeq" id="YP_008757578.1">
    <property type="nucleotide sequence ID" value="NC_022672.1"/>
</dbReference>
<name>U3KTP0_9HEXA</name>
<dbReference type="InterPro" id="IPR039428">
    <property type="entry name" value="NUOK/Mnh_C1-like"/>
</dbReference>
<dbReference type="AlphaFoldDB" id="U3KTP0"/>
<dbReference type="Pfam" id="PF00420">
    <property type="entry name" value="Oxidored_q2"/>
    <property type="match status" value="1"/>
</dbReference>
<evidence type="ECO:0000256" key="1">
    <source>
        <dbReference type="ARBA" id="ARBA00004141"/>
    </source>
</evidence>
<evidence type="ECO:0000256" key="11">
    <source>
        <dbReference type="SAM" id="Phobius"/>
    </source>
</evidence>
<dbReference type="EMBL" id="JN990598">
    <property type="protein sequence ID" value="AEV44843.1"/>
    <property type="molecule type" value="Genomic_DNA"/>
</dbReference>
<feature type="transmembrane region" description="Helical" evidence="11">
    <location>
        <begin position="54"/>
        <end position="79"/>
    </location>
</feature>
<comment type="subcellular location">
    <subcellularLocation>
        <location evidence="1">Membrane</location>
        <topology evidence="1">Multi-pass membrane protein</topology>
    </subcellularLocation>
</comment>
<dbReference type="Gene3D" id="1.10.287.3510">
    <property type="match status" value="1"/>
</dbReference>
<keyword evidence="4 11" id="KW-0812">Transmembrane</keyword>
<dbReference type="CTD" id="4539"/>
<evidence type="ECO:0000256" key="8">
    <source>
        <dbReference type="ARBA" id="ARBA00023136"/>
    </source>
</evidence>
<evidence type="ECO:0000256" key="10">
    <source>
        <dbReference type="ARBA" id="ARBA00049551"/>
    </source>
</evidence>
<reference evidence="12" key="2">
    <citation type="journal article" date="2014" name="Genome Biol. Evol.">
        <title>Comparative analysis of mitochondrial genomes in diplura (hexapoda, arthropoda): taxon sampling is crucial for phylogenetic inferences.</title>
        <authorList>
            <person name="Chen W.J."/>
            <person name="Koch M."/>
            <person name="Mallatt J.M."/>
            <person name="Luan Y.X."/>
        </authorList>
    </citation>
    <scope>NUCLEOTIDE SEQUENCE</scope>
</reference>
<protein>
    <recommendedName>
        <fullName evidence="3">NADH-ubiquinone oxidoreductase chain 4L</fullName>
    </recommendedName>
    <alternativeName>
        <fullName evidence="9">NADH dehydrogenase subunit 4L</fullName>
    </alternativeName>
</protein>
<dbReference type="GO" id="GO:0008137">
    <property type="term" value="F:NADH dehydrogenase (ubiquinone) activity"/>
    <property type="evidence" value="ECO:0007669"/>
    <property type="project" value="UniProtKB-EC"/>
</dbReference>